<evidence type="ECO:0000256" key="3">
    <source>
        <dbReference type="SAM" id="SignalP"/>
    </source>
</evidence>
<dbReference type="InterPro" id="IPR017853">
    <property type="entry name" value="GH"/>
</dbReference>
<dbReference type="Pfam" id="PF00232">
    <property type="entry name" value="Glyco_hydro_1"/>
    <property type="match status" value="2"/>
</dbReference>
<gene>
    <name evidence="4" type="ORF">JRO89_XS02G0229000</name>
</gene>
<comment type="similarity">
    <text evidence="1 2">Belongs to the glycosyl hydrolase 1 family.</text>
</comment>
<dbReference type="Proteomes" id="UP000827721">
    <property type="component" value="Unassembled WGS sequence"/>
</dbReference>
<accession>A0ABQ8IGU0</accession>
<evidence type="ECO:0008006" key="6">
    <source>
        <dbReference type="Google" id="ProtNLM"/>
    </source>
</evidence>
<dbReference type="PROSITE" id="PS51257">
    <property type="entry name" value="PROKAR_LIPOPROTEIN"/>
    <property type="match status" value="1"/>
</dbReference>
<protein>
    <recommendedName>
        <fullName evidence="6">Beta-glucosidase</fullName>
    </recommendedName>
</protein>
<comment type="caution">
    <text evidence="4">The sequence shown here is derived from an EMBL/GenBank/DDBJ whole genome shotgun (WGS) entry which is preliminary data.</text>
</comment>
<sequence>MSTPKLSYVVFMFMLYAAALASACCDNFDTAGMSRKSFPEGFVFGTATSAYQVEGMTDKDGRGPSIWDHFVHTPGNIAGNATADVTVDQYHKYKEDIDLMKNLNFDAYRFSISWSRIFPNGTGEVNPLGVAYYNRMIDYLVEKGITPYANLYHYDLPQALQDRYNGMLGCQFVFLHPITYGEYPKTMQEIVGDRLPKFSDEEVLVVKGSLDILGVNQYTTFYMFDPPWPKSKDLGYQADWNVGFAFEKNGVPVGPRANSGWLYIVPRGLHGAVMYVKERYGNPTMILSENGMIRVDFSIVCRLQQSEEASQVVCILVQAVTEKGSVKEA</sequence>
<keyword evidence="5" id="KW-1185">Reference proteome</keyword>
<evidence type="ECO:0000313" key="5">
    <source>
        <dbReference type="Proteomes" id="UP000827721"/>
    </source>
</evidence>
<dbReference type="SUPFAM" id="SSF51445">
    <property type="entry name" value="(Trans)glycosidases"/>
    <property type="match status" value="1"/>
</dbReference>
<organism evidence="4 5">
    <name type="scientific">Xanthoceras sorbifolium</name>
    <dbReference type="NCBI Taxonomy" id="99658"/>
    <lineage>
        <taxon>Eukaryota</taxon>
        <taxon>Viridiplantae</taxon>
        <taxon>Streptophyta</taxon>
        <taxon>Embryophyta</taxon>
        <taxon>Tracheophyta</taxon>
        <taxon>Spermatophyta</taxon>
        <taxon>Magnoliopsida</taxon>
        <taxon>eudicotyledons</taxon>
        <taxon>Gunneridae</taxon>
        <taxon>Pentapetalae</taxon>
        <taxon>rosids</taxon>
        <taxon>malvids</taxon>
        <taxon>Sapindales</taxon>
        <taxon>Sapindaceae</taxon>
        <taxon>Xanthoceroideae</taxon>
        <taxon>Xanthoceras</taxon>
    </lineage>
</organism>
<proteinExistence type="inferred from homology"/>
<evidence type="ECO:0000313" key="4">
    <source>
        <dbReference type="EMBL" id="KAH7575833.1"/>
    </source>
</evidence>
<evidence type="ECO:0000256" key="1">
    <source>
        <dbReference type="ARBA" id="ARBA00010838"/>
    </source>
</evidence>
<name>A0ABQ8IGU0_9ROSI</name>
<dbReference type="InterPro" id="IPR001360">
    <property type="entry name" value="Glyco_hydro_1"/>
</dbReference>
<reference evidence="4 5" key="1">
    <citation type="submission" date="2021-02" db="EMBL/GenBank/DDBJ databases">
        <title>Plant Genome Project.</title>
        <authorList>
            <person name="Zhang R.-G."/>
        </authorList>
    </citation>
    <scope>NUCLEOTIDE SEQUENCE [LARGE SCALE GENOMIC DNA]</scope>
    <source>
        <tissue evidence="4">Leaves</tissue>
    </source>
</reference>
<dbReference type="PANTHER" id="PTHR10353:SF28">
    <property type="entry name" value="BETA-GLUCOSIDASE 44"/>
    <property type="match status" value="1"/>
</dbReference>
<dbReference type="PANTHER" id="PTHR10353">
    <property type="entry name" value="GLYCOSYL HYDROLASE"/>
    <property type="match status" value="1"/>
</dbReference>
<evidence type="ECO:0000256" key="2">
    <source>
        <dbReference type="RuleBase" id="RU003690"/>
    </source>
</evidence>
<keyword evidence="3" id="KW-0732">Signal</keyword>
<dbReference type="EMBL" id="JAFEMO010000002">
    <property type="protein sequence ID" value="KAH7575833.1"/>
    <property type="molecule type" value="Genomic_DNA"/>
</dbReference>
<feature type="signal peptide" evidence="3">
    <location>
        <begin position="1"/>
        <end position="21"/>
    </location>
</feature>
<feature type="chain" id="PRO_5045401936" description="Beta-glucosidase" evidence="3">
    <location>
        <begin position="22"/>
        <end position="329"/>
    </location>
</feature>
<dbReference type="Gene3D" id="3.20.20.80">
    <property type="entry name" value="Glycosidases"/>
    <property type="match status" value="2"/>
</dbReference>